<comment type="caution">
    <text evidence="1">The sequence shown here is derived from an EMBL/GenBank/DDBJ whole genome shotgun (WGS) entry which is preliminary data.</text>
</comment>
<name>A0A8H4QW54_9HELO</name>
<organism evidence="1 2">
    <name type="scientific">Cudoniella acicularis</name>
    <dbReference type="NCBI Taxonomy" id="354080"/>
    <lineage>
        <taxon>Eukaryota</taxon>
        <taxon>Fungi</taxon>
        <taxon>Dikarya</taxon>
        <taxon>Ascomycota</taxon>
        <taxon>Pezizomycotina</taxon>
        <taxon>Leotiomycetes</taxon>
        <taxon>Helotiales</taxon>
        <taxon>Tricladiaceae</taxon>
        <taxon>Cudoniella</taxon>
    </lineage>
</organism>
<dbReference type="AlphaFoldDB" id="A0A8H4QW54"/>
<reference evidence="1 2" key="1">
    <citation type="submission" date="2020-03" db="EMBL/GenBank/DDBJ databases">
        <title>Draft Genome Sequence of Cudoniella acicularis.</title>
        <authorList>
            <person name="Buettner E."/>
            <person name="Kellner H."/>
        </authorList>
    </citation>
    <scope>NUCLEOTIDE SEQUENCE [LARGE SCALE GENOMIC DNA]</scope>
    <source>
        <strain evidence="1 2">DSM 108380</strain>
    </source>
</reference>
<accession>A0A8H4QW54</accession>
<keyword evidence="2" id="KW-1185">Reference proteome</keyword>
<evidence type="ECO:0000313" key="2">
    <source>
        <dbReference type="Proteomes" id="UP000566819"/>
    </source>
</evidence>
<evidence type="ECO:0000313" key="1">
    <source>
        <dbReference type="EMBL" id="KAF4617943.1"/>
    </source>
</evidence>
<protein>
    <submittedName>
        <fullName evidence="1">Uncharacterized protein</fullName>
    </submittedName>
</protein>
<dbReference type="EMBL" id="JAAMPI010002172">
    <property type="protein sequence ID" value="KAF4617943.1"/>
    <property type="molecule type" value="Genomic_DNA"/>
</dbReference>
<dbReference type="Proteomes" id="UP000566819">
    <property type="component" value="Unassembled WGS sequence"/>
</dbReference>
<proteinExistence type="predicted"/>
<sequence>MTSANWQQNFTATGGPMPDFQEPSVWARTSLWGLQAPIHPPFRFTDESVILVVILLREPDIANERKKGLNKTFIERVIKKMTGASPPSTRIARMPRSEYLKHFVHYEDGGSKRTWSEKELELEFEEYQDSPRKKWVRREVDGRVFMEEM</sequence>
<gene>
    <name evidence="1" type="ORF">G7Y89_g15038</name>
</gene>
<dbReference type="OrthoDB" id="4158258at2759"/>